<feature type="transmembrane region" description="Helical" evidence="2">
    <location>
        <begin position="85"/>
        <end position="106"/>
    </location>
</feature>
<accession>A0AAX6MV12</accession>
<proteinExistence type="predicted"/>
<feature type="region of interest" description="Disordered" evidence="1">
    <location>
        <begin position="406"/>
        <end position="492"/>
    </location>
</feature>
<evidence type="ECO:0000313" key="4">
    <source>
        <dbReference type="Proteomes" id="UP001369815"/>
    </source>
</evidence>
<organism evidence="3 4">
    <name type="scientific">Daldinia eschscholtzii</name>
    <dbReference type="NCBI Taxonomy" id="292717"/>
    <lineage>
        <taxon>Eukaryota</taxon>
        <taxon>Fungi</taxon>
        <taxon>Dikarya</taxon>
        <taxon>Ascomycota</taxon>
        <taxon>Pezizomycotina</taxon>
        <taxon>Sordariomycetes</taxon>
        <taxon>Xylariomycetidae</taxon>
        <taxon>Xylariales</taxon>
        <taxon>Hypoxylaceae</taxon>
        <taxon>Daldinia</taxon>
    </lineage>
</organism>
<reference evidence="3 4" key="1">
    <citation type="journal article" date="2024" name="Front Chem Biol">
        <title>Unveiling the potential of Daldinia eschscholtzii MFLUCC 19-0629 through bioactivity and bioinformatics studies for enhanced sustainable agriculture production.</title>
        <authorList>
            <person name="Brooks S."/>
            <person name="Weaver J.A."/>
            <person name="Klomchit A."/>
            <person name="Alharthi S.A."/>
            <person name="Onlamun T."/>
            <person name="Nurani R."/>
            <person name="Vong T.K."/>
            <person name="Alberti F."/>
            <person name="Greco C."/>
        </authorList>
    </citation>
    <scope>NUCLEOTIDE SEQUENCE [LARGE SCALE GENOMIC DNA]</scope>
    <source>
        <strain evidence="3">MFLUCC 19-0629</strain>
    </source>
</reference>
<evidence type="ECO:0000313" key="3">
    <source>
        <dbReference type="EMBL" id="KAK6956263.1"/>
    </source>
</evidence>
<protein>
    <submittedName>
        <fullName evidence="3">Uncharacterized protein</fullName>
    </submittedName>
</protein>
<feature type="compositionally biased region" description="Low complexity" evidence="1">
    <location>
        <begin position="273"/>
        <end position="284"/>
    </location>
</feature>
<keyword evidence="4" id="KW-1185">Reference proteome</keyword>
<evidence type="ECO:0000256" key="1">
    <source>
        <dbReference type="SAM" id="MobiDB-lite"/>
    </source>
</evidence>
<keyword evidence="2" id="KW-1133">Transmembrane helix</keyword>
<keyword evidence="2" id="KW-0472">Membrane</keyword>
<feature type="compositionally biased region" description="Polar residues" evidence="1">
    <location>
        <begin position="528"/>
        <end position="541"/>
    </location>
</feature>
<feature type="compositionally biased region" description="Polar residues" evidence="1">
    <location>
        <begin position="440"/>
        <end position="460"/>
    </location>
</feature>
<dbReference type="Proteomes" id="UP001369815">
    <property type="component" value="Unassembled WGS sequence"/>
</dbReference>
<dbReference type="EMBL" id="JBANMG010000002">
    <property type="protein sequence ID" value="KAK6956263.1"/>
    <property type="molecule type" value="Genomic_DNA"/>
</dbReference>
<feature type="region of interest" description="Disordered" evidence="1">
    <location>
        <begin position="506"/>
        <end position="547"/>
    </location>
</feature>
<feature type="region of interest" description="Disordered" evidence="1">
    <location>
        <begin position="263"/>
        <end position="317"/>
    </location>
</feature>
<feature type="transmembrane region" description="Helical" evidence="2">
    <location>
        <begin position="146"/>
        <end position="166"/>
    </location>
</feature>
<feature type="region of interest" description="Disordered" evidence="1">
    <location>
        <begin position="235"/>
        <end position="254"/>
    </location>
</feature>
<feature type="transmembrane region" description="Helical" evidence="2">
    <location>
        <begin position="186"/>
        <end position="206"/>
    </location>
</feature>
<feature type="compositionally biased region" description="Basic and acidic residues" evidence="1">
    <location>
        <begin position="263"/>
        <end position="272"/>
    </location>
</feature>
<comment type="caution">
    <text evidence="3">The sequence shown here is derived from an EMBL/GenBank/DDBJ whole genome shotgun (WGS) entry which is preliminary data.</text>
</comment>
<dbReference type="AlphaFoldDB" id="A0AAX6MV12"/>
<feature type="compositionally biased region" description="Polar residues" evidence="1">
    <location>
        <begin position="243"/>
        <end position="253"/>
    </location>
</feature>
<sequence length="547" mass="58963">MFEYVLTNEGLLSLTVEFFRTTASPCTHDDSGNPLPLGDYSKFPYDNASCNLTCSIEKGPWSPLRKDATDEIYVIPAPNRLAFDAVTLLAAACCIPAVLSLVSMWSKILEINWKSRFGPAKADELIEGTNGATVERMSKVNSVVRLFLSTLEVPLFSAAVIAIIIFGEMNFFSPQVEYQTEPMNSIGQLAPLVGTLLAALGSLYMLMAVDLEAVKRDANIKYSTHHCNCSRHHFNEDHDPHSPTRSGAGSSLHSEVAECAHDEAAAHSDHDSGSSSSMQETSGGLFISSSHSVAPPSIAHVRTSSSNSRPPETDIGNRRKVYNALLSAAEHLGTASEDRFDYSEFKHGKATDFPEIPAEDKRNPNLFQVRKAYNQHHDEDDSASIRPSRAGSFVGSIASGYSVEGSPTMTRAISAPHPPPSPVSRSSSPSPSIRRVRHSNTLPSGQSSFDVQSSETSSSIGQTRGRTRQRRDTLEVPVVHPGSSRAMQPPSPVTSITTITNSQGSPVIVISHDPDTVPTVDIPALNPPITQSAEPDQTPQPKASLPP</sequence>
<name>A0AAX6MV12_9PEZI</name>
<keyword evidence="2" id="KW-0812">Transmembrane</keyword>
<gene>
    <name evidence="3" type="ORF">Daesc_001537</name>
</gene>
<evidence type="ECO:0000256" key="2">
    <source>
        <dbReference type="SAM" id="Phobius"/>
    </source>
</evidence>
<feature type="compositionally biased region" description="Low complexity" evidence="1">
    <location>
        <begin position="423"/>
        <end position="433"/>
    </location>
</feature>